<name>A0A1P8UJK4_9GAMM</name>
<evidence type="ECO:0000313" key="4">
    <source>
        <dbReference type="EMBL" id="APZ44025.1"/>
    </source>
</evidence>
<dbReference type="CDD" id="cd01335">
    <property type="entry name" value="Radical_SAM"/>
    <property type="match status" value="1"/>
</dbReference>
<comment type="function">
    <text evidence="2">Probably acts as a heme chaperone, transferring heme to an unknown acceptor. Binds one molecule of heme per monomer, possibly covalently. Binds 1 [4Fe-4S] cluster. The cluster is coordinated with 3 cysteines and an exchangeable S-adenosyl-L-methionine.</text>
</comment>
<evidence type="ECO:0000256" key="2">
    <source>
        <dbReference type="RuleBase" id="RU364116"/>
    </source>
</evidence>
<gene>
    <name evidence="4" type="ORF">BW247_13755</name>
</gene>
<dbReference type="GO" id="GO:0004109">
    <property type="term" value="F:coproporphyrinogen oxidase activity"/>
    <property type="evidence" value="ECO:0007669"/>
    <property type="project" value="InterPro"/>
</dbReference>
<dbReference type="GO" id="GO:0005737">
    <property type="term" value="C:cytoplasm"/>
    <property type="evidence" value="ECO:0007669"/>
    <property type="project" value="UniProtKB-SubCell"/>
</dbReference>
<evidence type="ECO:0000256" key="1">
    <source>
        <dbReference type="ARBA" id="ARBA00006100"/>
    </source>
</evidence>
<dbReference type="InterPro" id="IPR034505">
    <property type="entry name" value="Coproporphyrinogen-III_oxidase"/>
</dbReference>
<dbReference type="InterPro" id="IPR004559">
    <property type="entry name" value="HemW-like"/>
</dbReference>
<proteinExistence type="inferred from homology"/>
<dbReference type="OrthoDB" id="9808022at2"/>
<dbReference type="KEGG" id="afy:BW247_13755"/>
<dbReference type="InterPro" id="IPR006638">
    <property type="entry name" value="Elp3/MiaA/NifB-like_rSAM"/>
</dbReference>
<dbReference type="SFLD" id="SFLDG01082">
    <property type="entry name" value="B12-binding_domain_containing"/>
    <property type="match status" value="1"/>
</dbReference>
<dbReference type="SMART" id="SM00729">
    <property type="entry name" value="Elp3"/>
    <property type="match status" value="1"/>
</dbReference>
<dbReference type="Gene3D" id="3.30.750.200">
    <property type="match status" value="1"/>
</dbReference>
<dbReference type="NCBIfam" id="TIGR00539">
    <property type="entry name" value="hemN_rel"/>
    <property type="match status" value="1"/>
</dbReference>
<dbReference type="SFLD" id="SFLDG01065">
    <property type="entry name" value="anaerobic_coproporphyrinogen-I"/>
    <property type="match status" value="1"/>
</dbReference>
<dbReference type="Proteomes" id="UP000243807">
    <property type="component" value="Chromosome"/>
</dbReference>
<dbReference type="InterPro" id="IPR010723">
    <property type="entry name" value="HemN_C"/>
</dbReference>
<dbReference type="SUPFAM" id="SSF102114">
    <property type="entry name" value="Radical SAM enzymes"/>
    <property type="match status" value="1"/>
</dbReference>
<dbReference type="GO" id="GO:0051539">
    <property type="term" value="F:4 iron, 4 sulfur cluster binding"/>
    <property type="evidence" value="ECO:0007669"/>
    <property type="project" value="UniProtKB-UniRule"/>
</dbReference>
<keyword evidence="2" id="KW-0143">Chaperone</keyword>
<evidence type="ECO:0000259" key="3">
    <source>
        <dbReference type="PROSITE" id="PS51918"/>
    </source>
</evidence>
<comment type="subcellular location">
    <subcellularLocation>
        <location evidence="2">Cytoplasm</location>
    </subcellularLocation>
</comment>
<dbReference type="Pfam" id="PF04055">
    <property type="entry name" value="Radical_SAM"/>
    <property type="match status" value="1"/>
</dbReference>
<dbReference type="PANTHER" id="PTHR13932">
    <property type="entry name" value="COPROPORPHYRINIGEN III OXIDASE"/>
    <property type="match status" value="1"/>
</dbReference>
<dbReference type="SFLD" id="SFLDS00029">
    <property type="entry name" value="Radical_SAM"/>
    <property type="match status" value="1"/>
</dbReference>
<dbReference type="InterPro" id="IPR007197">
    <property type="entry name" value="rSAM"/>
</dbReference>
<keyword evidence="2" id="KW-0349">Heme</keyword>
<keyword evidence="2" id="KW-0963">Cytoplasm</keyword>
<dbReference type="RefSeq" id="WP_076837648.1">
    <property type="nucleotide sequence ID" value="NZ_CP019434.1"/>
</dbReference>
<dbReference type="PROSITE" id="PS51918">
    <property type="entry name" value="RADICAL_SAM"/>
    <property type="match status" value="1"/>
</dbReference>
<keyword evidence="2" id="KW-0479">Metal-binding</keyword>
<sequence length="388" mass="42926">MDFSEPIPLAVYIHLPWCVRKCPYCDFNSFQQDGELPEREYVAALLADLDAELPRIWGRRIESVFIGGGTPSLFSAAALEALLDGLRMRLPLRPSLEITLEANPGTFEQARFADYRRLGINRLSIGIQSFDTAMLQRLGRIHDGDEARRAVDIARRAGFSNINLDLMFGLPGQDAAAARADLDAALACAPEHISYYQLTLEPNTLFHARPPELPDDDLIGAIQQTAQDRLAAAGYAQYEVSAYAQPGKRCRHNLNYWTFGDYLGLGAGAHGKLTQPADGSIVRRWKLRQPAQYLAGVKAGKAWGGEERIAADARVFEFMLNALRLHEGFDLALFEARTGLSQAHLTPGVEHALARDLLEVQGAHLRPSPLGWRFLNDLIALFLPGSRP</sequence>
<keyword evidence="2" id="KW-0411">Iron-sulfur</keyword>
<organism evidence="4 5">
    <name type="scientific">Acidihalobacter ferrooxydans</name>
    <dbReference type="NCBI Taxonomy" id="1765967"/>
    <lineage>
        <taxon>Bacteria</taxon>
        <taxon>Pseudomonadati</taxon>
        <taxon>Pseudomonadota</taxon>
        <taxon>Gammaproteobacteria</taxon>
        <taxon>Chromatiales</taxon>
        <taxon>Ectothiorhodospiraceae</taxon>
        <taxon>Acidihalobacter</taxon>
    </lineage>
</organism>
<reference evidence="4 5" key="1">
    <citation type="submission" date="2017-01" db="EMBL/GenBank/DDBJ databases">
        <title>Draft sequence of Acidihalobacter ferrooxidans strain DSM 14175 (strain V8).</title>
        <authorList>
            <person name="Khaleque H.N."/>
            <person name="Ramsay J.P."/>
            <person name="Murphy R.J.T."/>
            <person name="Kaksonen A.H."/>
            <person name="Boxall N.J."/>
            <person name="Watkin E.L.J."/>
        </authorList>
    </citation>
    <scope>NUCLEOTIDE SEQUENCE [LARGE SCALE GENOMIC DNA]</scope>
    <source>
        <strain evidence="4 5">V8</strain>
    </source>
</reference>
<dbReference type="GO" id="GO:0006779">
    <property type="term" value="P:porphyrin-containing compound biosynthetic process"/>
    <property type="evidence" value="ECO:0007669"/>
    <property type="project" value="InterPro"/>
</dbReference>
<protein>
    <recommendedName>
        <fullName evidence="2">Heme chaperone HemW</fullName>
    </recommendedName>
</protein>
<dbReference type="Pfam" id="PF06969">
    <property type="entry name" value="HemN_C"/>
    <property type="match status" value="1"/>
</dbReference>
<dbReference type="InterPro" id="IPR058240">
    <property type="entry name" value="rSAM_sf"/>
</dbReference>
<dbReference type="AlphaFoldDB" id="A0A1P8UJK4"/>
<dbReference type="PANTHER" id="PTHR13932:SF5">
    <property type="entry name" value="RADICAL S-ADENOSYL METHIONINE DOMAIN-CONTAINING PROTEIN 1, MITOCHONDRIAL"/>
    <property type="match status" value="1"/>
</dbReference>
<evidence type="ECO:0000313" key="5">
    <source>
        <dbReference type="Proteomes" id="UP000243807"/>
    </source>
</evidence>
<keyword evidence="2" id="KW-0949">S-adenosyl-L-methionine</keyword>
<dbReference type="SFLD" id="SFLDF00562">
    <property type="entry name" value="HemN-like__clustered_with_heat"/>
    <property type="match status" value="1"/>
</dbReference>
<feature type="domain" description="Radical SAM core" evidence="3">
    <location>
        <begin position="3"/>
        <end position="236"/>
    </location>
</feature>
<dbReference type="EMBL" id="CP019434">
    <property type="protein sequence ID" value="APZ44025.1"/>
    <property type="molecule type" value="Genomic_DNA"/>
</dbReference>
<comment type="similarity">
    <text evidence="1">Belongs to the anaerobic coproporphyrinogen-III oxidase family. HemW subfamily.</text>
</comment>
<keyword evidence="2" id="KW-0004">4Fe-4S</keyword>
<dbReference type="GO" id="GO:0046872">
    <property type="term" value="F:metal ion binding"/>
    <property type="evidence" value="ECO:0007669"/>
    <property type="project" value="UniProtKB-UniRule"/>
</dbReference>
<dbReference type="STRING" id="1765967.BW247_13755"/>
<dbReference type="SFLD" id="SFLDF00288">
    <property type="entry name" value="HemN-like__clustered_with_nucl"/>
    <property type="match status" value="1"/>
</dbReference>
<accession>A0A1P8UJK4</accession>
<keyword evidence="2" id="KW-0408">Iron</keyword>
<keyword evidence="5" id="KW-1185">Reference proteome</keyword>